<reference evidence="1 2" key="1">
    <citation type="journal article" date="2019" name="Nat. Med.">
        <title>Preventing dysbiosis of the neonatal mouse intestinal microbiome protects against late-onset sepsis.</title>
        <authorList>
            <person name="Singer J.R."/>
            <person name="Blosser E.G."/>
            <person name="Zindl C.L."/>
            <person name="Silberger D.J."/>
            <person name="Conlan S."/>
            <person name="Laufer V.A."/>
            <person name="DiToro D."/>
            <person name="Deming C."/>
            <person name="Kumar R."/>
            <person name="Morrow C.D."/>
            <person name="Segre J.A."/>
            <person name="Gray M.J."/>
            <person name="Randolph D.A."/>
            <person name="Weaver C.T."/>
        </authorList>
    </citation>
    <scope>NUCLEOTIDE SEQUENCE [LARGE SCALE GENOMIC DNA]</scope>
    <source>
        <strain evidence="1 2">V10</strain>
    </source>
</reference>
<dbReference type="Proteomes" id="UP000463931">
    <property type="component" value="Chromosome"/>
</dbReference>
<dbReference type="AlphaFoldDB" id="A0AAE7BQH7"/>
<protein>
    <submittedName>
        <fullName evidence="1">Uncharacterized protein</fullName>
    </submittedName>
</protein>
<evidence type="ECO:0000313" key="2">
    <source>
        <dbReference type="Proteomes" id="UP000463931"/>
    </source>
</evidence>
<gene>
    <name evidence="1" type="ORF">FEE40_06075</name>
</gene>
<evidence type="ECO:0000313" key="1">
    <source>
        <dbReference type="EMBL" id="QIA89754.1"/>
    </source>
</evidence>
<name>A0AAE7BQH7_9LACO</name>
<dbReference type="EMBL" id="CP040852">
    <property type="protein sequence ID" value="QIA89754.1"/>
    <property type="molecule type" value="Genomic_DNA"/>
</dbReference>
<organism evidence="1 2">
    <name type="scientific">Ligilactobacillus murinus</name>
    <dbReference type="NCBI Taxonomy" id="1622"/>
    <lineage>
        <taxon>Bacteria</taxon>
        <taxon>Bacillati</taxon>
        <taxon>Bacillota</taxon>
        <taxon>Bacilli</taxon>
        <taxon>Lactobacillales</taxon>
        <taxon>Lactobacillaceae</taxon>
        <taxon>Ligilactobacillus</taxon>
    </lineage>
</organism>
<proteinExistence type="predicted"/>
<sequence length="397" mass="46435">MMSERNNKLLTEKDLNFILPLSMLPVEKKFNIFNLNRISNDELFSSDVWAYFLNPDEQHRMKTIFLEALFKLILKDEYNNEFSQKLRNIKVSREVVTNAISKSEDSKLGRIDIEIVGDFGVLIIENKINSGDENNPWGSYYSRAKRDLADLRIESGKIYAGFLTKYALDPKNEEFERIKGLECTDFKLTYRQVLEQVEKIIKEQYDVANFENRSLELFRQFLEFSGRRRRSMDIRKGIHVCDVFKSDIKVANENIKELDRSIDAWLDELINKIKDRYGNKAESILGSAWGTSWGNGNSNNELIVGKEPYAHWIFRGNNTNEMTYKDDSGNFSIEFYYVRSWGEKESEDTNGSVYYKFWSGEKQKGIKPKKLADFSEDIDEVADKAVSKIEEIRERKC</sequence>
<dbReference type="InterPro" id="IPR029470">
    <property type="entry name" value="PDDEXK_4"/>
</dbReference>
<dbReference type="Pfam" id="PF14281">
    <property type="entry name" value="PDDEXK_4"/>
    <property type="match status" value="1"/>
</dbReference>
<accession>A0AAE7BQH7</accession>